<evidence type="ECO:0000256" key="2">
    <source>
        <dbReference type="ARBA" id="ARBA00022692"/>
    </source>
</evidence>
<dbReference type="SUPFAM" id="SSF81321">
    <property type="entry name" value="Family A G protein-coupled receptor-like"/>
    <property type="match status" value="1"/>
</dbReference>
<dbReference type="EMBL" id="JAODUO010001710">
    <property type="protein sequence ID" value="KAK2159512.1"/>
    <property type="molecule type" value="Genomic_DNA"/>
</dbReference>
<evidence type="ECO:0000256" key="8">
    <source>
        <dbReference type="SAM" id="Phobius"/>
    </source>
</evidence>
<evidence type="ECO:0000256" key="3">
    <source>
        <dbReference type="ARBA" id="ARBA00022989"/>
    </source>
</evidence>
<keyword evidence="2 8" id="KW-0812">Transmembrane</keyword>
<evidence type="ECO:0000256" key="1">
    <source>
        <dbReference type="ARBA" id="ARBA00004141"/>
    </source>
</evidence>
<protein>
    <recommendedName>
        <fullName evidence="9">G-protein coupled receptors family 1 profile domain-containing protein</fullName>
    </recommendedName>
</protein>
<keyword evidence="11" id="KW-1185">Reference proteome</keyword>
<organism evidence="10 11">
    <name type="scientific">Ridgeia piscesae</name>
    <name type="common">Tubeworm</name>
    <dbReference type="NCBI Taxonomy" id="27915"/>
    <lineage>
        <taxon>Eukaryota</taxon>
        <taxon>Metazoa</taxon>
        <taxon>Spiralia</taxon>
        <taxon>Lophotrochozoa</taxon>
        <taxon>Annelida</taxon>
        <taxon>Polychaeta</taxon>
        <taxon>Sedentaria</taxon>
        <taxon>Canalipalpata</taxon>
        <taxon>Sabellida</taxon>
        <taxon>Siboglinidae</taxon>
        <taxon>Ridgeia</taxon>
    </lineage>
</organism>
<comment type="caution">
    <text evidence="10">The sequence shown here is derived from an EMBL/GenBank/DDBJ whole genome shotgun (WGS) entry which is preliminary data.</text>
</comment>
<keyword evidence="7" id="KW-0807">Transducer</keyword>
<gene>
    <name evidence="10" type="ORF">NP493_1712g00056</name>
</gene>
<feature type="transmembrane region" description="Helical" evidence="8">
    <location>
        <begin position="50"/>
        <end position="71"/>
    </location>
</feature>
<feature type="transmembrane region" description="Helical" evidence="8">
    <location>
        <begin position="159"/>
        <end position="177"/>
    </location>
</feature>
<keyword evidence="4" id="KW-0297">G-protein coupled receptor</keyword>
<keyword evidence="6" id="KW-0675">Receptor</keyword>
<dbReference type="PANTHER" id="PTHR24243:SF230">
    <property type="entry name" value="G-PROTEIN COUPLED RECEPTORS FAMILY 1 PROFILE DOMAIN-CONTAINING PROTEIN"/>
    <property type="match status" value="1"/>
</dbReference>
<comment type="subcellular location">
    <subcellularLocation>
        <location evidence="1">Membrane</location>
        <topology evidence="1">Multi-pass membrane protein</topology>
    </subcellularLocation>
</comment>
<evidence type="ECO:0000256" key="6">
    <source>
        <dbReference type="ARBA" id="ARBA00023170"/>
    </source>
</evidence>
<accession>A0AAD9JUS8</accession>
<feature type="domain" description="G-protein coupled receptors family 1 profile" evidence="9">
    <location>
        <begin position="63"/>
        <end position="325"/>
    </location>
</feature>
<dbReference type="Proteomes" id="UP001209878">
    <property type="component" value="Unassembled WGS sequence"/>
</dbReference>
<name>A0AAD9JUS8_RIDPI</name>
<evidence type="ECO:0000313" key="10">
    <source>
        <dbReference type="EMBL" id="KAK2159512.1"/>
    </source>
</evidence>
<dbReference type="GO" id="GO:0005886">
    <property type="term" value="C:plasma membrane"/>
    <property type="evidence" value="ECO:0007669"/>
    <property type="project" value="TreeGrafter"/>
</dbReference>
<dbReference type="PANTHER" id="PTHR24243">
    <property type="entry name" value="G-PROTEIN COUPLED RECEPTOR"/>
    <property type="match status" value="1"/>
</dbReference>
<evidence type="ECO:0000259" key="9">
    <source>
        <dbReference type="PROSITE" id="PS50262"/>
    </source>
</evidence>
<dbReference type="InterPro" id="IPR017452">
    <property type="entry name" value="GPCR_Rhodpsn_7TM"/>
</dbReference>
<reference evidence="10" key="1">
    <citation type="journal article" date="2023" name="Mol. Biol. Evol.">
        <title>Third-Generation Sequencing Reveals the Adaptive Role of the Epigenome in Three Deep-Sea Polychaetes.</title>
        <authorList>
            <person name="Perez M."/>
            <person name="Aroh O."/>
            <person name="Sun Y."/>
            <person name="Lan Y."/>
            <person name="Juniper S.K."/>
            <person name="Young C.R."/>
            <person name="Angers B."/>
            <person name="Qian P.Y."/>
        </authorList>
    </citation>
    <scope>NUCLEOTIDE SEQUENCE</scope>
    <source>
        <strain evidence="10">R07B-5</strain>
    </source>
</reference>
<dbReference type="InterPro" id="IPR000276">
    <property type="entry name" value="GPCR_Rhodpsn"/>
</dbReference>
<dbReference type="GO" id="GO:0004930">
    <property type="term" value="F:G protein-coupled receptor activity"/>
    <property type="evidence" value="ECO:0007669"/>
    <property type="project" value="UniProtKB-KW"/>
</dbReference>
<evidence type="ECO:0000256" key="4">
    <source>
        <dbReference type="ARBA" id="ARBA00023040"/>
    </source>
</evidence>
<evidence type="ECO:0000313" key="11">
    <source>
        <dbReference type="Proteomes" id="UP001209878"/>
    </source>
</evidence>
<evidence type="ECO:0000256" key="5">
    <source>
        <dbReference type="ARBA" id="ARBA00023136"/>
    </source>
</evidence>
<feature type="transmembrane region" description="Helical" evidence="8">
    <location>
        <begin position="129"/>
        <end position="147"/>
    </location>
</feature>
<keyword evidence="3 8" id="KW-1133">Transmembrane helix</keyword>
<dbReference type="PROSITE" id="PS50262">
    <property type="entry name" value="G_PROTEIN_RECEP_F1_2"/>
    <property type="match status" value="1"/>
</dbReference>
<sequence>MVNMTPHPPTYFFDGNSTWQGLDLNATDLFSLPRDSGFVAVQLAVRYLHIYYVPTVSLLGIACNAFGLATLLSRYRQTSAVRYMSGLLVADSLFLSSLFYLWLVELNVPLYRMAGWCQLATFVHDASDFIARWYVVCLAVDCYVSAAHPRTAVTYCTKLVSSVVIGVVTVIAVVVYLNTCLTIGVVVIGPKVICAPLQQFASALSDLGKVDVFVNKLLPFSAILVLFCATSTGSMRQRRRRRLRHTADFSPADEIHPRDLRETAGAMAQVCAYVVCTLPGEIVASYEVLHQIGNIVTQLSLEHFLLQQMLYYPQYTRQALNIVVLVIFWPRFAKACRRRVAEVIRRTPCGRRKDTRLPTEQILPEPLELTGSDREIASLTAVQSEHTSTSCDGTVQAGMSVR</sequence>
<feature type="transmembrane region" description="Helical" evidence="8">
    <location>
        <begin position="217"/>
        <end position="235"/>
    </location>
</feature>
<dbReference type="Pfam" id="PF00001">
    <property type="entry name" value="7tm_1"/>
    <property type="match status" value="1"/>
</dbReference>
<dbReference type="AlphaFoldDB" id="A0AAD9JUS8"/>
<keyword evidence="5 8" id="KW-0472">Membrane</keyword>
<proteinExistence type="predicted"/>
<evidence type="ECO:0000256" key="7">
    <source>
        <dbReference type="ARBA" id="ARBA00023224"/>
    </source>
</evidence>
<feature type="transmembrane region" description="Helical" evidence="8">
    <location>
        <begin position="83"/>
        <end position="103"/>
    </location>
</feature>
<dbReference type="Gene3D" id="1.20.1070.10">
    <property type="entry name" value="Rhodopsin 7-helix transmembrane proteins"/>
    <property type="match status" value="1"/>
</dbReference>